<keyword evidence="1" id="KW-0472">Membrane</keyword>
<gene>
    <name evidence="2" type="ORF">ACFQGP_13565</name>
</gene>
<keyword evidence="3" id="KW-1185">Reference proteome</keyword>
<evidence type="ECO:0000256" key="1">
    <source>
        <dbReference type="SAM" id="Phobius"/>
    </source>
</evidence>
<organism evidence="2 3">
    <name type="scientific">Loigolactobacillus jiayinensis</name>
    <dbReference type="NCBI Taxonomy" id="2486016"/>
    <lineage>
        <taxon>Bacteria</taxon>
        <taxon>Bacillati</taxon>
        <taxon>Bacillota</taxon>
        <taxon>Bacilli</taxon>
        <taxon>Lactobacillales</taxon>
        <taxon>Lactobacillaceae</taxon>
        <taxon>Loigolactobacillus</taxon>
    </lineage>
</organism>
<dbReference type="RefSeq" id="WP_125552775.1">
    <property type="nucleotide sequence ID" value="NZ_JBHSSL010000113.1"/>
</dbReference>
<keyword evidence="1" id="KW-0812">Transmembrane</keyword>
<protein>
    <submittedName>
        <fullName evidence="2">Uncharacterized protein</fullName>
    </submittedName>
</protein>
<sequence length="64" mass="6957">MKTKWKIALVTSVGLIILLGFLAALQIAWAITILGMVTTLLLASIVLAIISYVFGVIESNIRRN</sequence>
<evidence type="ECO:0000313" key="3">
    <source>
        <dbReference type="Proteomes" id="UP001596289"/>
    </source>
</evidence>
<evidence type="ECO:0000313" key="2">
    <source>
        <dbReference type="EMBL" id="MFC6171583.1"/>
    </source>
</evidence>
<name>A0ABW1RIR4_9LACO</name>
<dbReference type="Proteomes" id="UP001596289">
    <property type="component" value="Unassembled WGS sequence"/>
</dbReference>
<dbReference type="EMBL" id="JBHSSL010000113">
    <property type="protein sequence ID" value="MFC6171583.1"/>
    <property type="molecule type" value="Genomic_DNA"/>
</dbReference>
<keyword evidence="1" id="KW-1133">Transmembrane helix</keyword>
<proteinExistence type="predicted"/>
<feature type="transmembrane region" description="Helical" evidence="1">
    <location>
        <begin position="40"/>
        <end position="57"/>
    </location>
</feature>
<comment type="caution">
    <text evidence="2">The sequence shown here is derived from an EMBL/GenBank/DDBJ whole genome shotgun (WGS) entry which is preliminary data.</text>
</comment>
<reference evidence="3" key="1">
    <citation type="journal article" date="2019" name="Int. J. Syst. Evol. Microbiol.">
        <title>The Global Catalogue of Microorganisms (GCM) 10K type strain sequencing project: providing services to taxonomists for standard genome sequencing and annotation.</title>
        <authorList>
            <consortium name="The Broad Institute Genomics Platform"/>
            <consortium name="The Broad Institute Genome Sequencing Center for Infectious Disease"/>
            <person name="Wu L."/>
            <person name="Ma J."/>
        </authorList>
    </citation>
    <scope>NUCLEOTIDE SEQUENCE [LARGE SCALE GENOMIC DNA]</scope>
    <source>
        <strain evidence="3">CCM 8904</strain>
    </source>
</reference>
<accession>A0ABW1RIR4</accession>